<feature type="transmembrane region" description="Helical" evidence="3">
    <location>
        <begin position="68"/>
        <end position="91"/>
    </location>
</feature>
<dbReference type="EMBL" id="JARAKF010000003">
    <property type="protein sequence ID" value="MDU9001218.1"/>
    <property type="molecule type" value="Genomic_DNA"/>
</dbReference>
<feature type="transmembrane region" description="Helical" evidence="3">
    <location>
        <begin position="438"/>
        <end position="458"/>
    </location>
</feature>
<feature type="region of interest" description="Disordered" evidence="2">
    <location>
        <begin position="789"/>
        <end position="817"/>
    </location>
</feature>
<evidence type="ECO:0000259" key="4">
    <source>
        <dbReference type="PROSITE" id="PS51782"/>
    </source>
</evidence>
<keyword evidence="3" id="KW-0812">Transmembrane</keyword>
<dbReference type="PROSITE" id="PS51782">
    <property type="entry name" value="LYSM"/>
    <property type="match status" value="1"/>
</dbReference>
<dbReference type="SMART" id="SM01043">
    <property type="entry name" value="BTAD"/>
    <property type="match status" value="1"/>
</dbReference>
<feature type="transmembrane region" description="Helical" evidence="3">
    <location>
        <begin position="12"/>
        <end position="39"/>
    </location>
</feature>
<comment type="caution">
    <text evidence="5">The sequence shown here is derived from an EMBL/GenBank/DDBJ whole genome shotgun (WGS) entry which is preliminary data.</text>
</comment>
<dbReference type="InterPro" id="IPR005158">
    <property type="entry name" value="BTAD"/>
</dbReference>
<keyword evidence="1" id="KW-0902">Two-component regulatory system</keyword>
<dbReference type="InterPro" id="IPR052196">
    <property type="entry name" value="Bact_Kbp"/>
</dbReference>
<dbReference type="InterPro" id="IPR018392">
    <property type="entry name" value="LysM"/>
</dbReference>
<dbReference type="InterPro" id="IPR036779">
    <property type="entry name" value="LysM_dom_sf"/>
</dbReference>
<organism evidence="5 6">
    <name type="scientific">Streptomyces mirabilis</name>
    <dbReference type="NCBI Taxonomy" id="68239"/>
    <lineage>
        <taxon>Bacteria</taxon>
        <taxon>Bacillati</taxon>
        <taxon>Actinomycetota</taxon>
        <taxon>Actinomycetes</taxon>
        <taxon>Kitasatosporales</taxon>
        <taxon>Streptomycetaceae</taxon>
        <taxon>Streptomyces</taxon>
    </lineage>
</organism>
<feature type="compositionally biased region" description="Basic and acidic residues" evidence="2">
    <location>
        <begin position="335"/>
        <end position="354"/>
    </location>
</feature>
<feature type="compositionally biased region" description="Low complexity" evidence="2">
    <location>
        <begin position="374"/>
        <end position="388"/>
    </location>
</feature>
<dbReference type="InterPro" id="IPR011990">
    <property type="entry name" value="TPR-like_helical_dom_sf"/>
</dbReference>
<dbReference type="PANTHER" id="PTHR34700">
    <property type="entry name" value="POTASSIUM BINDING PROTEIN KBP"/>
    <property type="match status" value="1"/>
</dbReference>
<feature type="region of interest" description="Disordered" evidence="2">
    <location>
        <begin position="316"/>
        <end position="431"/>
    </location>
</feature>
<dbReference type="CDD" id="cd00118">
    <property type="entry name" value="LysM"/>
    <property type="match status" value="1"/>
</dbReference>
<dbReference type="Gene3D" id="3.10.350.10">
    <property type="entry name" value="LysM domain"/>
    <property type="match status" value="1"/>
</dbReference>
<keyword evidence="3" id="KW-1133">Transmembrane helix</keyword>
<name>A0ABU3V4W9_9ACTN</name>
<dbReference type="SMART" id="SM00257">
    <property type="entry name" value="LysM"/>
    <property type="match status" value="2"/>
</dbReference>
<dbReference type="PANTHER" id="PTHR34700:SF4">
    <property type="entry name" value="PHAGE-LIKE ELEMENT PBSX PROTEIN XKDP"/>
    <property type="match status" value="1"/>
</dbReference>
<keyword evidence="3" id="KW-0472">Membrane</keyword>
<sequence>MPHTPIRPRRTVAWPLAVVRGLCALAALALLLVGVPWLLLQIGTLPSSVPTGTEARDALMRPDDGTGLMTMLTVASWIAWLWLTFPVLLEIGAVVARRTTPRLPGMGTGQRLAGFLLGSILLASPAAAASAATPAIAATAPHAPTTTATAAGVQTPAPPQTPATEVPRVAAAVEAVGQHTVGEGGSTWWELAEQFLGDGTRYEELQHLNPELSTTATVLPAGTTLRVPSDAATAVSSPVDEGLHTQLAAAAAQADEREHVVEPGDTLWGIAKQELGDGAKYPELFAATKGKPQPDGLPRVEDPDLIRPGQEITVPVAEDAQSPSGSGLGTGSGQHDTRPETPKSDALDSEHTQTPDHGSSGPQESRAPSHESEASSTPSAAHSPTAESRAPSQPAETHSPETAQPIPSASSSSSSTATNTPAPTSAGAAEQGDDNGSLIGAVGLAASGVFAAAILLTLGTRRLLQRRGLRRGNRIPMPTGRAATTELALRSVDASVELQLLDATLRTAALNLAWQDSVLPELVAVRLGEQGVVLYLAEETEPVAPFSTADGTEASTVWWCPSTTDQLLDSEAMREIDPPYPGLLALGAGDDNSIVLVDLEQLGAIHLTGERRQQVLRMAAITLALSPLGGQIELAVAGENTAPGLTMLDQHRVTPHPDLARALDAFAAHQAEQQRTLTEFGPDGLAVARLEEEVEELWPMVLLADLDACPDPDVIGRGWDLLDGQPYAALAMLTSSTDVPGAPEDVWVVDTDAAYVTVPGTDVQCTLSGCSEDEYADVLELVLTADLPVQPDVPSPPAPAAPGAASDDETGYAAGAGGDEGVLLVKSTSGSASPTALSSGPVGPLAAIADLEDDPEDDDDAEETAPGPAAPAVAWLTDENATAGPRSAESANGLEPAREAAATDAPAGHGPRTTQPSESSGAAAPASLPLPRVSVRLPQSTDDLAAPAAVPSAASGGPVVRVLGAIGLDGAHGDILSNRKTTALELAAWLVLHPGANAHQVDEVLAPHGRISRDTRNSRIRELRKWLGGDADGVLHLPHIATQPDKLFRLAGVDCDWLTFQQLVDDRSGDDTVRELRLKSALDLVGGRPFSGIPARRYVWAEDITQDIIKKIVHAADELAERRLQHGDGRSALWAANRGLHVAREAEQLWRHRFRAHALLGQDEELEDAIRALEALLLELGCSMDDETDEVLRLLQAARR</sequence>
<dbReference type="RefSeq" id="WP_266943990.1">
    <property type="nucleotide sequence ID" value="NZ_JAPEMK010000002.1"/>
</dbReference>
<evidence type="ECO:0000313" key="5">
    <source>
        <dbReference type="EMBL" id="MDU9001218.1"/>
    </source>
</evidence>
<dbReference type="Pfam" id="PF01476">
    <property type="entry name" value="LysM"/>
    <property type="match status" value="2"/>
</dbReference>
<feature type="compositionally biased region" description="Low complexity" evidence="2">
    <location>
        <begin position="916"/>
        <end position="926"/>
    </location>
</feature>
<evidence type="ECO:0000313" key="6">
    <source>
        <dbReference type="Proteomes" id="UP001257627"/>
    </source>
</evidence>
<dbReference type="Gene3D" id="1.25.40.10">
    <property type="entry name" value="Tetratricopeptide repeat domain"/>
    <property type="match status" value="1"/>
</dbReference>
<feature type="region of interest" description="Disordered" evidence="2">
    <location>
        <begin position="851"/>
        <end position="926"/>
    </location>
</feature>
<evidence type="ECO:0000256" key="2">
    <source>
        <dbReference type="SAM" id="MobiDB-lite"/>
    </source>
</evidence>
<feature type="compositionally biased region" description="Low complexity" evidence="2">
    <location>
        <begin position="864"/>
        <end position="874"/>
    </location>
</feature>
<proteinExistence type="predicted"/>
<accession>A0ABU3V4W9</accession>
<feature type="compositionally biased region" description="Low complexity" evidence="2">
    <location>
        <begin position="402"/>
        <end position="429"/>
    </location>
</feature>
<feature type="compositionally biased region" description="Pro residues" evidence="2">
    <location>
        <begin position="791"/>
        <end position="800"/>
    </location>
</feature>
<geneLocation type="plasmid" evidence="5">
    <name>unnamed1</name>
</geneLocation>
<gene>
    <name evidence="5" type="ORF">PU648_55030</name>
</gene>
<reference evidence="5 6" key="1">
    <citation type="submission" date="2023-02" db="EMBL/GenBank/DDBJ databases">
        <authorList>
            <person name="Maleckis M."/>
        </authorList>
    </citation>
    <scope>NUCLEOTIDE SEQUENCE [LARGE SCALE GENOMIC DNA]</scope>
    <source>
        <strain evidence="5 6">P8-A2</strain>
        <plasmid evidence="5">unnamed1</plasmid>
    </source>
</reference>
<evidence type="ECO:0000256" key="3">
    <source>
        <dbReference type="SAM" id="Phobius"/>
    </source>
</evidence>
<keyword evidence="5" id="KW-0614">Plasmid</keyword>
<dbReference type="Proteomes" id="UP001257627">
    <property type="component" value="Unassembled WGS sequence"/>
</dbReference>
<feature type="compositionally biased region" description="Acidic residues" evidence="2">
    <location>
        <begin position="851"/>
        <end position="863"/>
    </location>
</feature>
<keyword evidence="6" id="KW-1185">Reference proteome</keyword>
<protein>
    <submittedName>
        <fullName evidence="5">LysM peptidoglycan-binding domain-containing protein</fullName>
    </submittedName>
</protein>
<feature type="domain" description="LysM" evidence="4">
    <location>
        <begin position="257"/>
        <end position="314"/>
    </location>
</feature>
<evidence type="ECO:0000256" key="1">
    <source>
        <dbReference type="ARBA" id="ARBA00023012"/>
    </source>
</evidence>